<feature type="region of interest" description="Disordered" evidence="1">
    <location>
        <begin position="43"/>
        <end position="76"/>
    </location>
</feature>
<evidence type="ECO:0000256" key="1">
    <source>
        <dbReference type="SAM" id="MobiDB-lite"/>
    </source>
</evidence>
<evidence type="ECO:0000313" key="2">
    <source>
        <dbReference type="EMBL" id="SDX77885.1"/>
    </source>
</evidence>
<reference evidence="2 3" key="1">
    <citation type="submission" date="2016-10" db="EMBL/GenBank/DDBJ databases">
        <authorList>
            <person name="de Groot N.N."/>
        </authorList>
    </citation>
    <scope>NUCLEOTIDE SEQUENCE [LARGE SCALE GENOMIC DNA]</scope>
    <source>
        <strain evidence="2 3">DSM 19219</strain>
    </source>
</reference>
<accession>A0A1H3EH08</accession>
<evidence type="ECO:0000313" key="3">
    <source>
        <dbReference type="Proteomes" id="UP000198500"/>
    </source>
</evidence>
<dbReference type="Proteomes" id="UP000198500">
    <property type="component" value="Unassembled WGS sequence"/>
</dbReference>
<dbReference type="AlphaFoldDB" id="A0A1H3EH08"/>
<keyword evidence="3" id="KW-1185">Reference proteome</keyword>
<name>A0A1H3EH08_9GAMM</name>
<feature type="compositionally biased region" description="Polar residues" evidence="1">
    <location>
        <begin position="51"/>
        <end position="73"/>
    </location>
</feature>
<organism evidence="2 3">
    <name type="scientific">Aidingimonas halophila</name>
    <dbReference type="NCBI Taxonomy" id="574349"/>
    <lineage>
        <taxon>Bacteria</taxon>
        <taxon>Pseudomonadati</taxon>
        <taxon>Pseudomonadota</taxon>
        <taxon>Gammaproteobacteria</taxon>
        <taxon>Oceanospirillales</taxon>
        <taxon>Halomonadaceae</taxon>
        <taxon>Aidingimonas</taxon>
    </lineage>
</organism>
<protein>
    <submittedName>
        <fullName evidence="2">Uncharacterized protein</fullName>
    </submittedName>
</protein>
<proteinExistence type="predicted"/>
<sequence length="198" mass="21202">MVSSKTARRIKREFMDSKSGFRITGSLLVLMLLLAGCGGDGNNDEAEEASDSQSTAAQEDTTNAESASSSPDTMTEPVEVTISAARQENRRLVVTGETNLPDGTEVLVIVERNGSRISWRSRVDVQNRGFEAGPLGPESGMPDGEYTITFRMSPPGVQPRAVQQIIGDRGQHLSGPLVTDSQYEGAVATYTTNYTAGN</sequence>
<dbReference type="RefSeq" id="WP_092570848.1">
    <property type="nucleotide sequence ID" value="NZ_BMXH01000008.1"/>
</dbReference>
<gene>
    <name evidence="2" type="ORF">SAMN05443545_107122</name>
</gene>
<dbReference type="EMBL" id="FNNI01000007">
    <property type="protein sequence ID" value="SDX77885.1"/>
    <property type="molecule type" value="Genomic_DNA"/>
</dbReference>
<dbReference type="OrthoDB" id="6167035at2"/>